<protein>
    <submittedName>
        <fullName evidence="3">Putative membrane protein</fullName>
    </submittedName>
</protein>
<keyword evidence="1" id="KW-0472">Membrane</keyword>
<keyword evidence="1" id="KW-0812">Transmembrane</keyword>
<sequence>MHMFDGMGGGWWMMILWWVIIIAAIVLLVRYATPTGSPPPQKSALDILKERYAKGEISKEEFKEKKKDLLE</sequence>
<evidence type="ECO:0000313" key="4">
    <source>
        <dbReference type="Proteomes" id="UP000317593"/>
    </source>
</evidence>
<dbReference type="InterPro" id="IPR018649">
    <property type="entry name" value="SHOCT"/>
</dbReference>
<gene>
    <name evidence="3" type="ORF">SAMN06265218_11653</name>
</gene>
<organism evidence="3 4">
    <name type="scientific">Fodinibius sediminis</name>
    <dbReference type="NCBI Taxonomy" id="1214077"/>
    <lineage>
        <taxon>Bacteria</taxon>
        <taxon>Pseudomonadati</taxon>
        <taxon>Balneolota</taxon>
        <taxon>Balneolia</taxon>
        <taxon>Balneolales</taxon>
        <taxon>Balneolaceae</taxon>
        <taxon>Fodinibius</taxon>
    </lineage>
</organism>
<dbReference type="Proteomes" id="UP000317593">
    <property type="component" value="Unassembled WGS sequence"/>
</dbReference>
<name>A0A521EGN2_9BACT</name>
<dbReference type="AlphaFoldDB" id="A0A521EGN2"/>
<dbReference type="Pfam" id="PF09851">
    <property type="entry name" value="SHOCT"/>
    <property type="match status" value="1"/>
</dbReference>
<evidence type="ECO:0000259" key="2">
    <source>
        <dbReference type="Pfam" id="PF09851"/>
    </source>
</evidence>
<accession>A0A521EGN2</accession>
<dbReference type="EMBL" id="FXTH01000016">
    <property type="protein sequence ID" value="SMO83074.1"/>
    <property type="molecule type" value="Genomic_DNA"/>
</dbReference>
<feature type="transmembrane region" description="Helical" evidence="1">
    <location>
        <begin position="12"/>
        <end position="32"/>
    </location>
</feature>
<evidence type="ECO:0000313" key="3">
    <source>
        <dbReference type="EMBL" id="SMO83074.1"/>
    </source>
</evidence>
<keyword evidence="4" id="KW-1185">Reference proteome</keyword>
<proteinExistence type="predicted"/>
<feature type="domain" description="SHOCT" evidence="2">
    <location>
        <begin position="44"/>
        <end position="70"/>
    </location>
</feature>
<evidence type="ECO:0000256" key="1">
    <source>
        <dbReference type="SAM" id="Phobius"/>
    </source>
</evidence>
<dbReference type="RefSeq" id="WP_221930077.1">
    <property type="nucleotide sequence ID" value="NZ_FXTH01000016.1"/>
</dbReference>
<keyword evidence="1" id="KW-1133">Transmembrane helix</keyword>
<reference evidence="3 4" key="1">
    <citation type="submission" date="2017-05" db="EMBL/GenBank/DDBJ databases">
        <authorList>
            <person name="Varghese N."/>
            <person name="Submissions S."/>
        </authorList>
    </citation>
    <scope>NUCLEOTIDE SEQUENCE [LARGE SCALE GENOMIC DNA]</scope>
    <source>
        <strain evidence="3 4">DSM 21194</strain>
    </source>
</reference>